<dbReference type="Pfam" id="PF05201">
    <property type="entry name" value="GlutR_N"/>
    <property type="match status" value="1"/>
</dbReference>
<organism evidence="6">
    <name type="scientific">marine metagenome</name>
    <dbReference type="NCBI Taxonomy" id="408172"/>
    <lineage>
        <taxon>unclassified sequences</taxon>
        <taxon>metagenomes</taxon>
        <taxon>ecological metagenomes</taxon>
    </lineage>
</organism>
<dbReference type="Gene3D" id="3.30.460.30">
    <property type="entry name" value="Glutamyl-tRNA reductase, N-terminal domain"/>
    <property type="match status" value="1"/>
</dbReference>
<evidence type="ECO:0000256" key="1">
    <source>
        <dbReference type="ARBA" id="ARBA00022857"/>
    </source>
</evidence>
<keyword evidence="2" id="KW-0560">Oxidoreductase</keyword>
<keyword evidence="1" id="KW-0521">NADP</keyword>
<evidence type="ECO:0000313" key="6">
    <source>
        <dbReference type="EMBL" id="SVE29080.1"/>
    </source>
</evidence>
<dbReference type="AlphaFoldDB" id="A0A383CAJ8"/>
<evidence type="ECO:0000256" key="2">
    <source>
        <dbReference type="ARBA" id="ARBA00023002"/>
    </source>
</evidence>
<comment type="pathway">
    <text evidence="4">Porphyrin-containing compound metabolism.</text>
</comment>
<name>A0A383CAJ8_9ZZZZ</name>
<dbReference type="SUPFAM" id="SSF69742">
    <property type="entry name" value="Glutamyl tRNA-reductase catalytic, N-terminal domain"/>
    <property type="match status" value="1"/>
</dbReference>
<evidence type="ECO:0000256" key="3">
    <source>
        <dbReference type="ARBA" id="ARBA00023244"/>
    </source>
</evidence>
<dbReference type="InterPro" id="IPR018214">
    <property type="entry name" value="GluRdtase_CS"/>
</dbReference>
<dbReference type="EMBL" id="UINC01207121">
    <property type="protein sequence ID" value="SVE29080.1"/>
    <property type="molecule type" value="Genomic_DNA"/>
</dbReference>
<protein>
    <recommendedName>
        <fullName evidence="5">Glutamyl-tRNA reductase N-terminal domain-containing protein</fullName>
    </recommendedName>
</protein>
<feature type="domain" description="Glutamyl-tRNA reductase N-terminal" evidence="5">
    <location>
        <begin position="6"/>
        <end position="153"/>
    </location>
</feature>
<proteinExistence type="predicted"/>
<dbReference type="PROSITE" id="PS00747">
    <property type="entry name" value="GLUTR"/>
    <property type="match status" value="1"/>
</dbReference>
<dbReference type="InterPro" id="IPR036343">
    <property type="entry name" value="GluRdtase_N_sf"/>
</dbReference>
<evidence type="ECO:0000259" key="5">
    <source>
        <dbReference type="Pfam" id="PF05201"/>
    </source>
</evidence>
<dbReference type="GO" id="GO:0008883">
    <property type="term" value="F:glutamyl-tRNA reductase activity"/>
    <property type="evidence" value="ECO:0007669"/>
    <property type="project" value="InterPro"/>
</dbReference>
<reference evidence="6" key="1">
    <citation type="submission" date="2018-05" db="EMBL/GenBank/DDBJ databases">
        <authorList>
            <person name="Lanie J.A."/>
            <person name="Ng W.-L."/>
            <person name="Kazmierczak K.M."/>
            <person name="Andrzejewski T.M."/>
            <person name="Davidsen T.M."/>
            <person name="Wayne K.J."/>
            <person name="Tettelin H."/>
            <person name="Glass J.I."/>
            <person name="Rusch D."/>
            <person name="Podicherti R."/>
            <person name="Tsui H.-C.T."/>
            <person name="Winkler M.E."/>
        </authorList>
    </citation>
    <scope>NUCLEOTIDE SEQUENCE</scope>
</reference>
<accession>A0A383CAJ8</accession>
<dbReference type="PANTHER" id="PTHR43013:SF1">
    <property type="entry name" value="GLUTAMYL-TRNA REDUCTASE"/>
    <property type="match status" value="1"/>
</dbReference>
<dbReference type="FunFam" id="3.30.460.30:FF:000001">
    <property type="entry name" value="Glutamyl-tRNA reductase"/>
    <property type="match status" value="1"/>
</dbReference>
<dbReference type="PANTHER" id="PTHR43013">
    <property type="entry name" value="GLUTAMYL-TRNA REDUCTASE"/>
    <property type="match status" value="1"/>
</dbReference>
<dbReference type="InterPro" id="IPR015895">
    <property type="entry name" value="4pyrrol_synth_GluRdtase_N"/>
</dbReference>
<dbReference type="GO" id="GO:0050661">
    <property type="term" value="F:NADP binding"/>
    <property type="evidence" value="ECO:0007669"/>
    <property type="project" value="InterPro"/>
</dbReference>
<gene>
    <name evidence="6" type="ORF">METZ01_LOCUS481934</name>
</gene>
<sequence>MEFLVVGLNHRTAPLEVREKITLNSEQLPSALSNMAAYGMPGVILSTCNRSEFYAFNHEDASGSSAEWGDGEKRIKEFLVDYFQIQLVDVERYLYLHRGRDCVSHLFRVASSLDSMMLGEDQIIGQVRDALDTAVCSETVTGSLFHLFQQALR</sequence>
<keyword evidence="3" id="KW-0627">Porphyrin biosynthesis</keyword>
<feature type="non-terminal residue" evidence="6">
    <location>
        <position position="153"/>
    </location>
</feature>
<evidence type="ECO:0000256" key="4">
    <source>
        <dbReference type="ARBA" id="ARBA00023444"/>
    </source>
</evidence>
<dbReference type="GO" id="GO:0019353">
    <property type="term" value="P:protoporphyrinogen IX biosynthetic process from glutamate"/>
    <property type="evidence" value="ECO:0007669"/>
    <property type="project" value="TreeGrafter"/>
</dbReference>